<dbReference type="PROSITE" id="PS51677">
    <property type="entry name" value="NODB"/>
    <property type="match status" value="1"/>
</dbReference>
<dbReference type="RefSeq" id="WP_002961889.1">
    <property type="nucleotide sequence ID" value="NZ_CP029490.1"/>
</dbReference>
<evidence type="ECO:0000259" key="4">
    <source>
        <dbReference type="PROSITE" id="PS51677"/>
    </source>
</evidence>
<dbReference type="SUPFAM" id="SSF88713">
    <property type="entry name" value="Glycoside hydrolase/deacetylase"/>
    <property type="match status" value="1"/>
</dbReference>
<organism evidence="5 6">
    <name type="scientific">Streptococcus sobrinus</name>
    <dbReference type="NCBI Taxonomy" id="1310"/>
    <lineage>
        <taxon>Bacteria</taxon>
        <taxon>Bacillati</taxon>
        <taxon>Bacillota</taxon>
        <taxon>Bacilli</taxon>
        <taxon>Lactobacillales</taxon>
        <taxon>Streptococcaceae</taxon>
        <taxon>Streptococcus</taxon>
    </lineage>
</organism>
<evidence type="ECO:0000256" key="3">
    <source>
        <dbReference type="SAM" id="MobiDB-lite"/>
    </source>
</evidence>
<dbReference type="PANTHER" id="PTHR34216">
    <property type="match status" value="1"/>
</dbReference>
<dbReference type="InterPro" id="IPR011330">
    <property type="entry name" value="Glyco_hydro/deAcase_b/a-brl"/>
</dbReference>
<dbReference type="Pfam" id="PF01522">
    <property type="entry name" value="Polysacc_deac_1"/>
    <property type="match status" value="1"/>
</dbReference>
<dbReference type="InterPro" id="IPR002509">
    <property type="entry name" value="NODB_dom"/>
</dbReference>
<accession>A0ABM6W7K3</accession>
<evidence type="ECO:0000313" key="6">
    <source>
        <dbReference type="Proteomes" id="UP000245369"/>
    </source>
</evidence>
<protein>
    <submittedName>
        <fullName evidence="5">Polysaccharide deacetylase family protein</fullName>
    </submittedName>
</protein>
<proteinExistence type="predicted"/>
<gene>
    <name evidence="5" type="ORF">DK182_05720</name>
</gene>
<dbReference type="Proteomes" id="UP000245369">
    <property type="component" value="Chromosome"/>
</dbReference>
<feature type="compositionally biased region" description="Low complexity" evidence="3">
    <location>
        <begin position="51"/>
        <end position="65"/>
    </location>
</feature>
<reference evidence="5 6" key="1">
    <citation type="submission" date="2018-05" db="EMBL/GenBank/DDBJ databases">
        <title>Complete genome sequences of Streptococcus sobrinus.</title>
        <authorList>
            <person name="Sales M."/>
            <person name="Jensen P.A."/>
        </authorList>
    </citation>
    <scope>NUCLEOTIDE SEQUENCE [LARGE SCALE GENOMIC DNA]</scope>
    <source>
        <strain evidence="5 6">SL1</strain>
    </source>
</reference>
<dbReference type="CDD" id="cd10918">
    <property type="entry name" value="CE4_NodB_like_5s_6s"/>
    <property type="match status" value="1"/>
</dbReference>
<evidence type="ECO:0000256" key="1">
    <source>
        <dbReference type="ARBA" id="ARBA00004613"/>
    </source>
</evidence>
<feature type="region of interest" description="Disordered" evidence="3">
    <location>
        <begin position="205"/>
        <end position="224"/>
    </location>
</feature>
<keyword evidence="2" id="KW-0732">Signal</keyword>
<dbReference type="GeneID" id="93924007"/>
<dbReference type="PANTHER" id="PTHR34216:SF3">
    <property type="entry name" value="POLY-BETA-1,6-N-ACETYL-D-GLUCOSAMINE N-DEACETYLASE"/>
    <property type="match status" value="1"/>
</dbReference>
<evidence type="ECO:0000256" key="2">
    <source>
        <dbReference type="ARBA" id="ARBA00022729"/>
    </source>
</evidence>
<dbReference type="Gene3D" id="3.20.20.370">
    <property type="entry name" value="Glycoside hydrolase/deacetylase"/>
    <property type="match status" value="1"/>
</dbReference>
<keyword evidence="6" id="KW-1185">Reference proteome</keyword>
<dbReference type="InterPro" id="IPR051398">
    <property type="entry name" value="Polysacch_Deacetylase"/>
</dbReference>
<sequence>MTSRNQKPGRSSHTSRNLLAIIGLVFIIGAFAFMFKNHSFSPSQLLKSEKTSQTSKKTNQGQTSQSDKKAKVDWKKQDETVKVPILMYHAIHVMDPSESASANLIVSPDTFESHIKALKEQGYYFLTPEEAYKVLSENVLPNGNKKIVWLTFDDGDADFVNAATIMKKYGAVGTNNVITSYADKDGFLTSDKIKELAKEGMSFQSHTVNHPDLSTQSDDSQNTEIGESKSWLDRLLGQDTIALAYPSGRYNDSSQKLAEKAGYKMAVTTNEGLASADNGLYALNRVRILPTTTADDLINTIAW</sequence>
<comment type="subcellular location">
    <subcellularLocation>
        <location evidence="1">Secreted</location>
    </subcellularLocation>
</comment>
<dbReference type="EMBL" id="CP029490">
    <property type="protein sequence ID" value="AWN20873.1"/>
    <property type="molecule type" value="Genomic_DNA"/>
</dbReference>
<evidence type="ECO:0000313" key="5">
    <source>
        <dbReference type="EMBL" id="AWN20873.1"/>
    </source>
</evidence>
<feature type="domain" description="NodB homology" evidence="4">
    <location>
        <begin position="146"/>
        <end position="303"/>
    </location>
</feature>
<feature type="region of interest" description="Disordered" evidence="3">
    <location>
        <begin position="49"/>
        <end position="73"/>
    </location>
</feature>
<name>A0ABM6W7K3_9STRE</name>